<dbReference type="SUPFAM" id="SSF56112">
    <property type="entry name" value="Protein kinase-like (PK-like)"/>
    <property type="match status" value="1"/>
</dbReference>
<evidence type="ECO:0000256" key="7">
    <source>
        <dbReference type="ARBA" id="ARBA00023136"/>
    </source>
</evidence>
<dbReference type="PROSITE" id="PS51550">
    <property type="entry name" value="EPH_LBD"/>
    <property type="match status" value="1"/>
</dbReference>
<dbReference type="Gene3D" id="3.30.200.20">
    <property type="entry name" value="Phosphorylase Kinase, domain 1"/>
    <property type="match status" value="1"/>
</dbReference>
<evidence type="ECO:0000256" key="8">
    <source>
        <dbReference type="ARBA" id="ARBA00023170"/>
    </source>
</evidence>
<dbReference type="PANTHER" id="PTHR46877">
    <property type="entry name" value="EPH RECEPTOR A5"/>
    <property type="match status" value="1"/>
</dbReference>
<evidence type="ECO:0000256" key="1">
    <source>
        <dbReference type="ARBA" id="ARBA00004479"/>
    </source>
</evidence>
<dbReference type="InterPro" id="IPR008979">
    <property type="entry name" value="Galactose-bd-like_sf"/>
</dbReference>
<dbReference type="Gene3D" id="2.60.120.260">
    <property type="entry name" value="Galactose-binding domain-like"/>
    <property type="match status" value="1"/>
</dbReference>
<evidence type="ECO:0000259" key="11">
    <source>
        <dbReference type="PROSITE" id="PS50011"/>
    </source>
</evidence>
<keyword evidence="5" id="KW-0067">ATP-binding</keyword>
<evidence type="ECO:0000256" key="9">
    <source>
        <dbReference type="SAM" id="MobiDB-lite"/>
    </source>
</evidence>
<dbReference type="Gene3D" id="1.10.150.50">
    <property type="entry name" value="Transcription Factor, Ets-1"/>
    <property type="match status" value="1"/>
</dbReference>
<keyword evidence="10" id="KW-0732">Signal</keyword>
<evidence type="ECO:0000313" key="16">
    <source>
        <dbReference type="RefSeq" id="XP_070450254.1"/>
    </source>
</evidence>
<feature type="domain" description="Fibronectin type-III" evidence="13">
    <location>
        <begin position="340"/>
        <end position="452"/>
    </location>
</feature>
<protein>
    <submittedName>
        <fullName evidence="16">Ephrin type-A receptor 10 isoform X2</fullName>
    </submittedName>
</protein>
<feature type="region of interest" description="Disordered" evidence="9">
    <location>
        <begin position="322"/>
        <end position="342"/>
    </location>
</feature>
<dbReference type="PROSITE" id="PS50853">
    <property type="entry name" value="FN3"/>
    <property type="match status" value="1"/>
</dbReference>
<feature type="domain" description="SAM" evidence="12">
    <location>
        <begin position="902"/>
        <end position="966"/>
    </location>
</feature>
<evidence type="ECO:0000256" key="2">
    <source>
        <dbReference type="ARBA" id="ARBA00022692"/>
    </source>
</evidence>
<dbReference type="SMART" id="SM00454">
    <property type="entry name" value="SAM"/>
    <property type="match status" value="1"/>
</dbReference>
<dbReference type="Pfam" id="PF25599">
    <property type="entry name" value="Ephrin_CRD"/>
    <property type="match status" value="1"/>
</dbReference>
<evidence type="ECO:0000256" key="6">
    <source>
        <dbReference type="ARBA" id="ARBA00022989"/>
    </source>
</evidence>
<dbReference type="PANTHER" id="PTHR46877:SF16">
    <property type="entry name" value="EPHRIN TYPE-A RECEPTOR 10"/>
    <property type="match status" value="1"/>
</dbReference>
<dbReference type="SMART" id="SM00060">
    <property type="entry name" value="FN3"/>
    <property type="match status" value="2"/>
</dbReference>
<evidence type="ECO:0000259" key="14">
    <source>
        <dbReference type="PROSITE" id="PS51550"/>
    </source>
</evidence>
<feature type="chain" id="PRO_5045468665" evidence="10">
    <location>
        <begin position="34"/>
        <end position="977"/>
    </location>
</feature>
<dbReference type="InterPro" id="IPR050449">
    <property type="entry name" value="Ephrin_rcpt_TKs"/>
</dbReference>
<dbReference type="InterPro" id="IPR036116">
    <property type="entry name" value="FN3_sf"/>
</dbReference>
<keyword evidence="6" id="KW-1133">Transmembrane helix</keyword>
<feature type="domain" description="Eph LBD" evidence="14">
    <location>
        <begin position="35"/>
        <end position="216"/>
    </location>
</feature>
<evidence type="ECO:0000256" key="3">
    <source>
        <dbReference type="ARBA" id="ARBA00022737"/>
    </source>
</evidence>
<dbReference type="Pfam" id="PF01404">
    <property type="entry name" value="Ephrin_lbd"/>
    <property type="match status" value="1"/>
</dbReference>
<dbReference type="InterPro" id="IPR009030">
    <property type="entry name" value="Growth_fac_rcpt_cys_sf"/>
</dbReference>
<sequence>METGAGPHPPRLFVCLMPLCLALLLGPGRPGTAEEVILLDSKASQAELGWTALPSNGWEEISGVDEHDRPIRTYQVCNVLEPNQDNWLQTGWISRGRGQRIFVELQFTLRDCSSIPGAAGTCKETFNVYYLETEADLGLGRLRLGGSRRRKIDTIAADESFTQGDLGERKMKLNTEVREIGPLSRRGFHLAFQDVGACVALVSVRVYYKQCRATVRGLAVFPATAAESAFSTLVEVTGTCVAHSEGEPGSPPRMHCGADGEWLVPVGRCSCSAGFQERGDICEACPPGFYKVSSRRPLCSPCPEHSRALENASTFCVCQDSYARSPTDPPSASCTRPPSAPRDLQYSLSRSPLALRLRWLPPADSGGRSDVTYSLLCLRCGREGPAGACEPCGPRVAFVPRQAGLRERTATLLHLRPGARYTVRVAALNGVSGPAAAAGATYAQVTVSTGPGAPWEEDEIRRDRVEPQSVSLSWREPIPAGSPGANGTEYEIRYYEKIRAASPGPSWETQSFNPSIEVQTPEEAASGSRNQSPVVVITVVTISALLVLGSVMSVLAIWRRPCSYGKGGRDAHDEEELYFHFKVPTRRTFVDPQSCGDPLQAVHLFAKELDAKSVTLEKSLGAGRFGELCCGCLQLPGRQELPVAVHTLREGCSDSQRLSFLAEALTLGQFDHSHVVRLEGVVTRGSTLMIVTEYMSHGALDGFLRRHEGQLAAGQLMGLLPGLASAMKYLSEMGYVHRGLAARRVLVSSSLLCKISGFGRGPRDRAEAVYTTMSGRSPALWAAPETLQFGHFSSASDVWSFGVVMWEVMAFGERPYWDMSGQDVMKAVEDGFRLPPPRNCPTPLHRLMLDCWQRDPGERPRFSQIHSILSKMGQDPEPPKCAATTSPRPPTPLADRAFSTFPSFGSVGAWLEALDLGRYKDSFAAAGYGSLEAVAAMTAQDLAGLGISSVEHREALLSGIGALQARVLQLRGRGVQV</sequence>
<dbReference type="PROSITE" id="PS00791">
    <property type="entry name" value="RECEPTOR_TYR_KIN_V_2"/>
    <property type="match status" value="1"/>
</dbReference>
<gene>
    <name evidence="16" type="primary">EPHA10</name>
</gene>
<dbReference type="Pfam" id="PF00041">
    <property type="entry name" value="fn3"/>
    <property type="match status" value="1"/>
</dbReference>
<dbReference type="Gene3D" id="2.10.50.10">
    <property type="entry name" value="Tumor Necrosis Factor Receptor, subunit A, domain 2"/>
    <property type="match status" value="1"/>
</dbReference>
<dbReference type="RefSeq" id="XP_070450254.1">
    <property type="nucleotide sequence ID" value="XM_070594153.1"/>
</dbReference>
<feature type="domain" description="Protein kinase" evidence="11">
    <location>
        <begin position="614"/>
        <end position="869"/>
    </location>
</feature>
<dbReference type="PROSITE" id="PS50105">
    <property type="entry name" value="SAM_DOMAIN"/>
    <property type="match status" value="1"/>
</dbReference>
<evidence type="ECO:0000256" key="10">
    <source>
        <dbReference type="SAM" id="SignalP"/>
    </source>
</evidence>
<reference evidence="16" key="2">
    <citation type="submission" date="2025-08" db="UniProtKB">
        <authorList>
            <consortium name="RefSeq"/>
        </authorList>
    </citation>
    <scope>IDENTIFICATION</scope>
    <source>
        <tissue evidence="16">Blood</tissue>
    </source>
</reference>
<evidence type="ECO:0000256" key="4">
    <source>
        <dbReference type="ARBA" id="ARBA00022741"/>
    </source>
</evidence>
<proteinExistence type="predicted"/>
<dbReference type="SUPFAM" id="SSF57184">
    <property type="entry name" value="Growth factor receptor domain"/>
    <property type="match status" value="1"/>
</dbReference>
<dbReference type="Pfam" id="PF07714">
    <property type="entry name" value="PK_Tyr_Ser-Thr"/>
    <property type="match status" value="1"/>
</dbReference>
<dbReference type="Gene3D" id="2.60.40.1770">
    <property type="entry name" value="ephrin a2 ectodomain"/>
    <property type="match status" value="1"/>
</dbReference>
<dbReference type="Gene3D" id="1.10.510.10">
    <property type="entry name" value="Transferase(Phosphotransferase) domain 1"/>
    <property type="match status" value="1"/>
</dbReference>
<keyword evidence="2" id="KW-0812">Transmembrane</keyword>
<dbReference type="InterPro" id="IPR000719">
    <property type="entry name" value="Prot_kinase_dom"/>
</dbReference>
<keyword evidence="7" id="KW-0472">Membrane</keyword>
<dbReference type="InterPro" id="IPR013761">
    <property type="entry name" value="SAM/pointed_sf"/>
</dbReference>
<feature type="signal peptide" evidence="10">
    <location>
        <begin position="1"/>
        <end position="33"/>
    </location>
</feature>
<dbReference type="InterPro" id="IPR001660">
    <property type="entry name" value="SAM"/>
</dbReference>
<dbReference type="Gene3D" id="2.60.40.10">
    <property type="entry name" value="Immunoglobulins"/>
    <property type="match status" value="1"/>
</dbReference>
<keyword evidence="4" id="KW-0547">Nucleotide-binding</keyword>
<dbReference type="PIRSF" id="PIRSF000666">
    <property type="entry name" value="TyrPK_ephrin_receptor"/>
    <property type="match status" value="1"/>
</dbReference>
<accession>A0ABM4MC36</accession>
<dbReference type="InterPro" id="IPR001090">
    <property type="entry name" value="Ephrin_rcpt_lig-bd_dom"/>
</dbReference>
<keyword evidence="15" id="KW-1185">Reference proteome</keyword>
<evidence type="ECO:0000259" key="12">
    <source>
        <dbReference type="PROSITE" id="PS50105"/>
    </source>
</evidence>
<dbReference type="Pfam" id="PF07647">
    <property type="entry name" value="SAM_2"/>
    <property type="match status" value="1"/>
</dbReference>
<dbReference type="Pfam" id="PF14575">
    <property type="entry name" value="EphA2_TM"/>
    <property type="match status" value="1"/>
</dbReference>
<dbReference type="InterPro" id="IPR027936">
    <property type="entry name" value="Eph_TM"/>
</dbReference>
<dbReference type="SUPFAM" id="SSF49785">
    <property type="entry name" value="Galactose-binding domain-like"/>
    <property type="match status" value="1"/>
</dbReference>
<dbReference type="SUPFAM" id="SSF49265">
    <property type="entry name" value="Fibronectin type III"/>
    <property type="match status" value="1"/>
</dbReference>
<dbReference type="SMART" id="SM00615">
    <property type="entry name" value="EPH_lbd"/>
    <property type="match status" value="1"/>
</dbReference>
<keyword evidence="8 16" id="KW-0675">Receptor</keyword>
<organism evidence="15 16">
    <name type="scientific">Equus przewalskii</name>
    <name type="common">Przewalski's horse</name>
    <name type="synonym">Equus caballus przewalskii</name>
    <dbReference type="NCBI Taxonomy" id="9798"/>
    <lineage>
        <taxon>Eukaryota</taxon>
        <taxon>Metazoa</taxon>
        <taxon>Chordata</taxon>
        <taxon>Craniata</taxon>
        <taxon>Vertebrata</taxon>
        <taxon>Euteleostomi</taxon>
        <taxon>Mammalia</taxon>
        <taxon>Eutheria</taxon>
        <taxon>Laurasiatheria</taxon>
        <taxon>Perissodactyla</taxon>
        <taxon>Equidae</taxon>
        <taxon>Equus</taxon>
    </lineage>
</organism>
<dbReference type="PROSITE" id="PS50011">
    <property type="entry name" value="PROTEIN_KINASE_DOM"/>
    <property type="match status" value="1"/>
</dbReference>
<dbReference type="PRINTS" id="PR00109">
    <property type="entry name" value="TYRKINASE"/>
</dbReference>
<keyword evidence="3" id="KW-0677">Repeat</keyword>
<dbReference type="InterPro" id="IPR016257">
    <property type="entry name" value="Tyr_kinase_ephrin_rcpt"/>
</dbReference>
<evidence type="ECO:0000256" key="5">
    <source>
        <dbReference type="ARBA" id="ARBA00022840"/>
    </source>
</evidence>
<evidence type="ECO:0000313" key="15">
    <source>
        <dbReference type="Proteomes" id="UP001652662"/>
    </source>
</evidence>
<dbReference type="CDD" id="cd00063">
    <property type="entry name" value="FN3"/>
    <property type="match status" value="1"/>
</dbReference>
<dbReference type="InterPro" id="IPR001245">
    <property type="entry name" value="Ser-Thr/Tyr_kinase_cat_dom"/>
</dbReference>
<dbReference type="SMART" id="SM01411">
    <property type="entry name" value="Ephrin_rec_like"/>
    <property type="match status" value="1"/>
</dbReference>
<reference evidence="15" key="1">
    <citation type="submission" date="2025-05" db="UniProtKB">
        <authorList>
            <consortium name="RefSeq"/>
        </authorList>
    </citation>
    <scope>NUCLEOTIDE SEQUENCE [LARGE SCALE GENOMIC DNA]</scope>
</reference>
<comment type="subcellular location">
    <subcellularLocation>
        <location evidence="1">Membrane</location>
        <topology evidence="1">Single-pass type I membrane protein</topology>
    </subcellularLocation>
</comment>
<evidence type="ECO:0000259" key="13">
    <source>
        <dbReference type="PROSITE" id="PS50853"/>
    </source>
</evidence>
<name>A0ABM4MC36_EQUPR</name>
<dbReference type="InterPro" id="IPR001426">
    <property type="entry name" value="Tyr_kinase_rcpt_V_CS"/>
</dbReference>
<dbReference type="Proteomes" id="UP001652662">
    <property type="component" value="Chromosome 2"/>
</dbReference>
<dbReference type="GeneID" id="103549503"/>
<dbReference type="SUPFAM" id="SSF47769">
    <property type="entry name" value="SAM/Pointed domain"/>
    <property type="match status" value="1"/>
</dbReference>
<dbReference type="InterPro" id="IPR003961">
    <property type="entry name" value="FN3_dom"/>
</dbReference>
<dbReference type="PROSITE" id="PS00790">
    <property type="entry name" value="RECEPTOR_TYR_KIN_V_1"/>
    <property type="match status" value="1"/>
</dbReference>
<dbReference type="InterPro" id="IPR013783">
    <property type="entry name" value="Ig-like_fold"/>
</dbReference>
<dbReference type="InterPro" id="IPR011009">
    <property type="entry name" value="Kinase-like_dom_sf"/>
</dbReference>